<dbReference type="PANTHER" id="PTHR43046">
    <property type="entry name" value="GDP-MANNOSE MANNOSYL HYDROLASE"/>
    <property type="match status" value="1"/>
</dbReference>
<dbReference type="Pfam" id="PF00293">
    <property type="entry name" value="NUDIX"/>
    <property type="match status" value="1"/>
</dbReference>
<dbReference type="InterPro" id="IPR020476">
    <property type="entry name" value="Nudix_hydrolase"/>
</dbReference>
<dbReference type="InterPro" id="IPR015797">
    <property type="entry name" value="NUDIX_hydrolase-like_dom_sf"/>
</dbReference>
<comment type="caution">
    <text evidence="6">The sequence shown here is derived from an EMBL/GenBank/DDBJ whole genome shotgun (WGS) entry which is preliminary data.</text>
</comment>
<protein>
    <submittedName>
        <fullName evidence="6">NUDIX domain-containing protein</fullName>
    </submittedName>
</protein>
<accession>A0A927K5W8</accession>
<dbReference type="PROSITE" id="PS00893">
    <property type="entry name" value="NUDIX_BOX"/>
    <property type="match status" value="1"/>
</dbReference>
<dbReference type="GO" id="GO:0016787">
    <property type="term" value="F:hydrolase activity"/>
    <property type="evidence" value="ECO:0007669"/>
    <property type="project" value="UniProtKB-KW"/>
</dbReference>
<keyword evidence="3 4" id="KW-0378">Hydrolase</keyword>
<keyword evidence="7" id="KW-1185">Reference proteome</keyword>
<dbReference type="PROSITE" id="PS51462">
    <property type="entry name" value="NUDIX"/>
    <property type="match status" value="1"/>
</dbReference>
<feature type="domain" description="Nudix hydrolase" evidence="5">
    <location>
        <begin position="1"/>
        <end position="131"/>
    </location>
</feature>
<evidence type="ECO:0000256" key="2">
    <source>
        <dbReference type="ARBA" id="ARBA00005582"/>
    </source>
</evidence>
<comment type="similarity">
    <text evidence="2 4">Belongs to the Nudix hydrolase family.</text>
</comment>
<name>A0A927K5W8_9ACTN</name>
<dbReference type="PRINTS" id="PR00502">
    <property type="entry name" value="NUDIXFAMILY"/>
</dbReference>
<evidence type="ECO:0000313" key="6">
    <source>
        <dbReference type="EMBL" id="MBD8869603.1"/>
    </source>
</evidence>
<gene>
    <name evidence="6" type="ORF">IE331_08200</name>
</gene>
<dbReference type="SUPFAM" id="SSF55811">
    <property type="entry name" value="Nudix"/>
    <property type="match status" value="1"/>
</dbReference>
<dbReference type="EMBL" id="JACYXZ010000002">
    <property type="protein sequence ID" value="MBD8869603.1"/>
    <property type="molecule type" value="Genomic_DNA"/>
</dbReference>
<dbReference type="InterPro" id="IPR000086">
    <property type="entry name" value="NUDIX_hydrolase_dom"/>
</dbReference>
<dbReference type="Proteomes" id="UP000616839">
    <property type="component" value="Unassembled WGS sequence"/>
</dbReference>
<reference evidence="6" key="1">
    <citation type="submission" date="2020-09" db="EMBL/GenBank/DDBJ databases">
        <title>Nocardioides sp. strain MJB4 16S ribosomal RNA gene Genome sequencing and assembly.</title>
        <authorList>
            <person name="Kim I."/>
        </authorList>
    </citation>
    <scope>NUCLEOTIDE SEQUENCE</scope>
    <source>
        <strain evidence="6">MJB4</strain>
    </source>
</reference>
<organism evidence="6 7">
    <name type="scientific">Nocardioides donggukensis</name>
    <dbReference type="NCBI Taxonomy" id="2774019"/>
    <lineage>
        <taxon>Bacteria</taxon>
        <taxon>Bacillati</taxon>
        <taxon>Actinomycetota</taxon>
        <taxon>Actinomycetes</taxon>
        <taxon>Propionibacteriales</taxon>
        <taxon>Nocardioidaceae</taxon>
        <taxon>Nocardioides</taxon>
    </lineage>
</organism>
<dbReference type="AlphaFoldDB" id="A0A927K5W8"/>
<evidence type="ECO:0000256" key="4">
    <source>
        <dbReference type="RuleBase" id="RU003476"/>
    </source>
</evidence>
<proteinExistence type="inferred from homology"/>
<evidence type="ECO:0000259" key="5">
    <source>
        <dbReference type="PROSITE" id="PS51462"/>
    </source>
</evidence>
<dbReference type="InterPro" id="IPR020084">
    <property type="entry name" value="NUDIX_hydrolase_CS"/>
</dbReference>
<dbReference type="RefSeq" id="WP_192142422.1">
    <property type="nucleotide sequence ID" value="NZ_JACYXZ010000002.1"/>
</dbReference>
<evidence type="ECO:0000256" key="3">
    <source>
        <dbReference type="ARBA" id="ARBA00022801"/>
    </source>
</evidence>
<dbReference type="Gene3D" id="3.90.79.10">
    <property type="entry name" value="Nucleoside Triphosphate Pyrophosphohydrolase"/>
    <property type="match status" value="1"/>
</dbReference>
<sequence>MPRFSSVAVVDGGGAVLLQERDEHPVLDPERWGFPGGGVESGETHEQAAYRELAEETGIVLEAGLRLVESFRVFHEATGTTDEVCLYAVRCDLADDDIVVGEGRRIVFVDAGRARTLDLTTSAALALPRFLDSDLYQEMCR</sequence>
<comment type="cofactor">
    <cofactor evidence="1">
        <name>Mg(2+)</name>
        <dbReference type="ChEBI" id="CHEBI:18420"/>
    </cofactor>
</comment>
<evidence type="ECO:0000256" key="1">
    <source>
        <dbReference type="ARBA" id="ARBA00001946"/>
    </source>
</evidence>
<evidence type="ECO:0000313" key="7">
    <source>
        <dbReference type="Proteomes" id="UP000616839"/>
    </source>
</evidence>
<dbReference type="PANTHER" id="PTHR43046:SF2">
    <property type="entry name" value="8-OXO-DGTP DIPHOSPHATASE-RELATED"/>
    <property type="match status" value="1"/>
</dbReference>